<dbReference type="AlphaFoldDB" id="A0A940DFC1"/>
<comment type="caution">
    <text evidence="2">The sequence shown here is derived from an EMBL/GenBank/DDBJ whole genome shotgun (WGS) entry which is preliminary data.</text>
</comment>
<dbReference type="EMBL" id="JADINE010000042">
    <property type="protein sequence ID" value="MBO8407483.1"/>
    <property type="molecule type" value="Genomic_DNA"/>
</dbReference>
<keyword evidence="1" id="KW-0732">Signal</keyword>
<evidence type="ECO:0000313" key="3">
    <source>
        <dbReference type="Proteomes" id="UP000721442"/>
    </source>
</evidence>
<name>A0A940DFC1_9PROT</name>
<protein>
    <recommendedName>
        <fullName evidence="4">Lipoprotein</fullName>
    </recommendedName>
</protein>
<evidence type="ECO:0000256" key="1">
    <source>
        <dbReference type="SAM" id="SignalP"/>
    </source>
</evidence>
<feature type="signal peptide" evidence="1">
    <location>
        <begin position="1"/>
        <end position="18"/>
    </location>
</feature>
<organism evidence="2 3">
    <name type="scientific">Candidatus Enterousia excrementavium</name>
    <dbReference type="NCBI Taxonomy" id="2840789"/>
    <lineage>
        <taxon>Bacteria</taxon>
        <taxon>Pseudomonadati</taxon>
        <taxon>Pseudomonadota</taxon>
        <taxon>Alphaproteobacteria</taxon>
        <taxon>Candidatus Enterousia</taxon>
    </lineage>
</organism>
<dbReference type="PROSITE" id="PS51257">
    <property type="entry name" value="PROKAR_LIPOPROTEIN"/>
    <property type="match status" value="1"/>
</dbReference>
<gene>
    <name evidence="2" type="ORF">IAC77_03430</name>
</gene>
<reference evidence="2" key="2">
    <citation type="journal article" date="2021" name="PeerJ">
        <title>Extensive microbial diversity within the chicken gut microbiome revealed by metagenomics and culture.</title>
        <authorList>
            <person name="Gilroy R."/>
            <person name="Ravi A."/>
            <person name="Getino M."/>
            <person name="Pursley I."/>
            <person name="Horton D.L."/>
            <person name="Alikhan N.F."/>
            <person name="Baker D."/>
            <person name="Gharbi K."/>
            <person name="Hall N."/>
            <person name="Watson M."/>
            <person name="Adriaenssens E.M."/>
            <person name="Foster-Nyarko E."/>
            <person name="Jarju S."/>
            <person name="Secka A."/>
            <person name="Antonio M."/>
            <person name="Oren A."/>
            <person name="Chaudhuri R.R."/>
            <person name="La Ragione R."/>
            <person name="Hildebrand F."/>
            <person name="Pallen M.J."/>
        </authorList>
    </citation>
    <scope>NUCLEOTIDE SEQUENCE</scope>
    <source>
        <strain evidence="2">B1-16210</strain>
    </source>
</reference>
<evidence type="ECO:0000313" key="2">
    <source>
        <dbReference type="EMBL" id="MBO8407483.1"/>
    </source>
</evidence>
<reference evidence="2" key="1">
    <citation type="submission" date="2020-10" db="EMBL/GenBank/DDBJ databases">
        <authorList>
            <person name="Gilroy R."/>
        </authorList>
    </citation>
    <scope>NUCLEOTIDE SEQUENCE</scope>
    <source>
        <strain evidence="2">B1-16210</strain>
    </source>
</reference>
<dbReference type="Proteomes" id="UP000721442">
    <property type="component" value="Unassembled WGS sequence"/>
</dbReference>
<sequence>MKKIFVFCMVLLGLTACGGMIKHENGSQYLAQLEAEPIGCTFLYKIESEVSVYDSEDARVYLENRIMDQARPGNAYWITSQRTRPNEWVVFGPERAFVLVANVYDCPHPNSVRTAKDGGTSITATPVLVEHQINCSNSMYGGVGGC</sequence>
<accession>A0A940DFC1</accession>
<proteinExistence type="predicted"/>
<evidence type="ECO:0008006" key="4">
    <source>
        <dbReference type="Google" id="ProtNLM"/>
    </source>
</evidence>
<feature type="chain" id="PRO_5037647733" description="Lipoprotein" evidence="1">
    <location>
        <begin position="19"/>
        <end position="146"/>
    </location>
</feature>